<dbReference type="SUPFAM" id="SSF57667">
    <property type="entry name" value="beta-beta-alpha zinc fingers"/>
    <property type="match status" value="1"/>
</dbReference>
<dbReference type="InterPro" id="IPR013087">
    <property type="entry name" value="Znf_C2H2_type"/>
</dbReference>
<gene>
    <name evidence="2" type="ORF">BEMITA_LOCUS904</name>
</gene>
<evidence type="ECO:0000313" key="2">
    <source>
        <dbReference type="EMBL" id="CAH0381235.1"/>
    </source>
</evidence>
<dbReference type="Gene3D" id="3.30.160.60">
    <property type="entry name" value="Classic Zinc Finger"/>
    <property type="match status" value="1"/>
</dbReference>
<dbReference type="SMART" id="SM00355">
    <property type="entry name" value="ZnF_C2H2"/>
    <property type="match status" value="2"/>
</dbReference>
<dbReference type="Proteomes" id="UP001152759">
    <property type="component" value="Chromosome 1"/>
</dbReference>
<reference evidence="2" key="1">
    <citation type="submission" date="2021-12" db="EMBL/GenBank/DDBJ databases">
        <authorList>
            <person name="King R."/>
        </authorList>
    </citation>
    <scope>NUCLEOTIDE SEQUENCE</scope>
</reference>
<proteinExistence type="predicted"/>
<feature type="domain" description="C2H2-type" evidence="1">
    <location>
        <begin position="71"/>
        <end position="94"/>
    </location>
</feature>
<evidence type="ECO:0000313" key="3">
    <source>
        <dbReference type="Proteomes" id="UP001152759"/>
    </source>
</evidence>
<protein>
    <recommendedName>
        <fullName evidence="1">C2H2-type domain-containing protein</fullName>
    </recommendedName>
</protein>
<name>A0A9P0EYY0_BEMTA</name>
<evidence type="ECO:0000259" key="1">
    <source>
        <dbReference type="SMART" id="SM00355"/>
    </source>
</evidence>
<accession>A0A9P0EYY0</accession>
<organism evidence="2 3">
    <name type="scientific">Bemisia tabaci</name>
    <name type="common">Sweetpotato whitefly</name>
    <name type="synonym">Aleurodes tabaci</name>
    <dbReference type="NCBI Taxonomy" id="7038"/>
    <lineage>
        <taxon>Eukaryota</taxon>
        <taxon>Metazoa</taxon>
        <taxon>Ecdysozoa</taxon>
        <taxon>Arthropoda</taxon>
        <taxon>Hexapoda</taxon>
        <taxon>Insecta</taxon>
        <taxon>Pterygota</taxon>
        <taxon>Neoptera</taxon>
        <taxon>Paraneoptera</taxon>
        <taxon>Hemiptera</taxon>
        <taxon>Sternorrhyncha</taxon>
        <taxon>Aleyrodoidea</taxon>
        <taxon>Aleyrodidae</taxon>
        <taxon>Aleyrodinae</taxon>
        <taxon>Bemisia</taxon>
    </lineage>
</organism>
<keyword evidence="3" id="KW-1185">Reference proteome</keyword>
<dbReference type="InterPro" id="IPR036236">
    <property type="entry name" value="Znf_C2H2_sf"/>
</dbReference>
<dbReference type="Pfam" id="PF00096">
    <property type="entry name" value="zf-C2H2"/>
    <property type="match status" value="1"/>
</dbReference>
<feature type="domain" description="C2H2-type" evidence="1">
    <location>
        <begin position="42"/>
        <end position="62"/>
    </location>
</feature>
<dbReference type="EMBL" id="OU963862">
    <property type="protein sequence ID" value="CAH0381235.1"/>
    <property type="molecule type" value="Genomic_DNA"/>
</dbReference>
<sequence length="108" mass="12160">MYREVSLSFRSFLMGFGEEASLGATSSAAPARPSAYPTPMVYQCPDCGKAYNYKTSLSRHIRFECGKAPQFVCPFCHHRTKHKSSLLNHISSRHKDSLPPQALHHDTF</sequence>
<dbReference type="AlphaFoldDB" id="A0A9P0EYY0"/>